<name>A0A7W6G6F6_9SPHN</name>
<dbReference type="PROSITE" id="PS51257">
    <property type="entry name" value="PROKAR_LIPOPROTEIN"/>
    <property type="match status" value="1"/>
</dbReference>
<dbReference type="EMBL" id="JACIDX010000002">
    <property type="protein sequence ID" value="MBB3953922.1"/>
    <property type="molecule type" value="Genomic_DNA"/>
</dbReference>
<evidence type="ECO:0000313" key="1">
    <source>
        <dbReference type="EMBL" id="MBB3953922.1"/>
    </source>
</evidence>
<keyword evidence="1" id="KW-0449">Lipoprotein</keyword>
<dbReference type="InterPro" id="IPR014582">
    <property type="entry name" value="UCP033535_lipo"/>
</dbReference>
<sequence length="199" mass="21243">MAFNKFAPWRSRRLALVALIALPGCLALSGCKVLTLEEARQIRSRESGAFDADAAVKEAWNARVMPGMEKSSVPLAQAPRDNAPHAVHGEGIIAAIDRASRQGSMLVNVAGVGEVRLMLGPVIVSTALRDSQPIFAFNDMPDQLAYAAVSRTLNARALAQVRPAAEQLKPGMKVEFLGAGQRSEDGAWQVMPVRIMAGA</sequence>
<dbReference type="SUPFAM" id="SSF141318">
    <property type="entry name" value="TM0957-like"/>
    <property type="match status" value="1"/>
</dbReference>
<reference evidence="1 2" key="1">
    <citation type="submission" date="2020-08" db="EMBL/GenBank/DDBJ databases">
        <title>Genomic Encyclopedia of Type Strains, Phase IV (KMG-IV): sequencing the most valuable type-strain genomes for metagenomic binning, comparative biology and taxonomic classification.</title>
        <authorList>
            <person name="Goeker M."/>
        </authorList>
    </citation>
    <scope>NUCLEOTIDE SEQUENCE [LARGE SCALE GENOMIC DNA]</scope>
    <source>
        <strain evidence="1 2">DSM 27057</strain>
    </source>
</reference>
<organism evidence="1 2">
    <name type="scientific">Novosphingobium sediminicola</name>
    <dbReference type="NCBI Taxonomy" id="563162"/>
    <lineage>
        <taxon>Bacteria</taxon>
        <taxon>Pseudomonadati</taxon>
        <taxon>Pseudomonadota</taxon>
        <taxon>Alphaproteobacteria</taxon>
        <taxon>Sphingomonadales</taxon>
        <taxon>Sphingomonadaceae</taxon>
        <taxon>Novosphingobium</taxon>
    </lineage>
</organism>
<evidence type="ECO:0000313" key="2">
    <source>
        <dbReference type="Proteomes" id="UP000548867"/>
    </source>
</evidence>
<dbReference type="RefSeq" id="WP_183622949.1">
    <property type="nucleotide sequence ID" value="NZ_JACIDX010000002.1"/>
</dbReference>
<dbReference type="Pfam" id="PF10054">
    <property type="entry name" value="DUF2291"/>
    <property type="match status" value="1"/>
</dbReference>
<protein>
    <submittedName>
        <fullName evidence="1">Putative lipoprotein</fullName>
    </submittedName>
</protein>
<gene>
    <name evidence="1" type="ORF">GGR38_000849</name>
</gene>
<dbReference type="AlphaFoldDB" id="A0A7W6G6F6"/>
<dbReference type="InterPro" id="IPR036215">
    <property type="entry name" value="TM0957-like_sf"/>
</dbReference>
<proteinExistence type="predicted"/>
<comment type="caution">
    <text evidence="1">The sequence shown here is derived from an EMBL/GenBank/DDBJ whole genome shotgun (WGS) entry which is preliminary data.</text>
</comment>
<keyword evidence="2" id="KW-1185">Reference proteome</keyword>
<accession>A0A7W6G6F6</accession>
<dbReference type="Proteomes" id="UP000548867">
    <property type="component" value="Unassembled WGS sequence"/>
</dbReference>